<dbReference type="EMBL" id="QVTE01000033">
    <property type="protein sequence ID" value="RFU68497.1"/>
    <property type="molecule type" value="Genomic_DNA"/>
</dbReference>
<gene>
    <name evidence="12" type="primary">hepT</name>
    <name evidence="12" type="ORF">D0469_12225</name>
</gene>
<name>A0A372LMG0_9BACI</name>
<comment type="similarity">
    <text evidence="2 11">Belongs to the FPP/GGPP synthase family.</text>
</comment>
<evidence type="ECO:0000256" key="1">
    <source>
        <dbReference type="ARBA" id="ARBA00001946"/>
    </source>
</evidence>
<reference evidence="12 13" key="1">
    <citation type="submission" date="2018-08" db="EMBL/GenBank/DDBJ databases">
        <title>Bacillus chawlae sp. nov., Bacillus glennii sp. nov., and Bacillus saganii sp. nov. Isolated from the Vehicle Assembly Building at Kennedy Space Center where the Viking Spacecraft were Assembled.</title>
        <authorList>
            <person name="Seuylemezian A."/>
            <person name="Vaishampayan P."/>
        </authorList>
    </citation>
    <scope>NUCLEOTIDE SEQUENCE [LARGE SCALE GENOMIC DNA]</scope>
    <source>
        <strain evidence="12 13">V47-23a</strain>
    </source>
</reference>
<dbReference type="CDD" id="cd00685">
    <property type="entry name" value="Trans_IPPS_HT"/>
    <property type="match status" value="1"/>
</dbReference>
<accession>A0A372LMG0</accession>
<keyword evidence="3 11" id="KW-0808">Transferase</keyword>
<evidence type="ECO:0000256" key="8">
    <source>
        <dbReference type="ARBA" id="ARBA00065985"/>
    </source>
</evidence>
<dbReference type="Gene3D" id="1.10.600.10">
    <property type="entry name" value="Farnesyl Diphosphate Synthase"/>
    <property type="match status" value="1"/>
</dbReference>
<dbReference type="FunFam" id="1.10.600.10:FF:000014">
    <property type="entry name" value="Heptaprenyl diphosphate synthase component II"/>
    <property type="match status" value="1"/>
</dbReference>
<dbReference type="InterPro" id="IPR000092">
    <property type="entry name" value="Polyprenyl_synt"/>
</dbReference>
<evidence type="ECO:0000313" key="13">
    <source>
        <dbReference type="Proteomes" id="UP000264541"/>
    </source>
</evidence>
<evidence type="ECO:0000256" key="3">
    <source>
        <dbReference type="ARBA" id="ARBA00022679"/>
    </source>
</evidence>
<comment type="catalytic activity">
    <reaction evidence="6">
        <text>4 isopentenyl diphosphate + (2E,6E)-farnesyl diphosphate = all-trans-heptaprenyl diphosphate + 4 diphosphate</text>
        <dbReference type="Rhea" id="RHEA:27794"/>
        <dbReference type="ChEBI" id="CHEBI:33019"/>
        <dbReference type="ChEBI" id="CHEBI:58206"/>
        <dbReference type="ChEBI" id="CHEBI:128769"/>
        <dbReference type="ChEBI" id="CHEBI:175763"/>
        <dbReference type="EC" id="2.5.1.30"/>
    </reaction>
</comment>
<dbReference type="SFLD" id="SFLDS00005">
    <property type="entry name" value="Isoprenoid_Synthase_Type_I"/>
    <property type="match status" value="1"/>
</dbReference>
<comment type="caution">
    <text evidence="12">The sequence shown here is derived from an EMBL/GenBank/DDBJ whole genome shotgun (WGS) entry which is preliminary data.</text>
</comment>
<comment type="subunit">
    <text evidence="8">Heterodimer of component I and II.</text>
</comment>
<evidence type="ECO:0000256" key="4">
    <source>
        <dbReference type="ARBA" id="ARBA00022723"/>
    </source>
</evidence>
<dbReference type="SUPFAM" id="SSF48576">
    <property type="entry name" value="Terpenoid synthases"/>
    <property type="match status" value="1"/>
</dbReference>
<dbReference type="PANTHER" id="PTHR12001">
    <property type="entry name" value="GERANYLGERANYL PYROPHOSPHATE SYNTHASE"/>
    <property type="match status" value="1"/>
</dbReference>
<organism evidence="12 13">
    <name type="scientific">Peribacillus saganii</name>
    <dbReference type="NCBI Taxonomy" id="2303992"/>
    <lineage>
        <taxon>Bacteria</taxon>
        <taxon>Bacillati</taxon>
        <taxon>Bacillota</taxon>
        <taxon>Bacilli</taxon>
        <taxon>Bacillales</taxon>
        <taxon>Bacillaceae</taxon>
        <taxon>Peribacillus</taxon>
    </lineage>
</organism>
<dbReference type="RefSeq" id="WP_117327021.1">
    <property type="nucleotide sequence ID" value="NZ_QVTE01000033.1"/>
</dbReference>
<dbReference type="PROSITE" id="PS00723">
    <property type="entry name" value="POLYPRENYL_SYNTHASE_1"/>
    <property type="match status" value="1"/>
</dbReference>
<dbReference type="InterPro" id="IPR033749">
    <property type="entry name" value="Polyprenyl_synt_CS"/>
</dbReference>
<dbReference type="PANTHER" id="PTHR12001:SF69">
    <property type="entry name" value="ALL TRANS-POLYPRENYL-DIPHOSPHATE SYNTHASE PDSS1"/>
    <property type="match status" value="1"/>
</dbReference>
<evidence type="ECO:0000256" key="2">
    <source>
        <dbReference type="ARBA" id="ARBA00006706"/>
    </source>
</evidence>
<comment type="cofactor">
    <cofactor evidence="1">
        <name>Mg(2+)</name>
        <dbReference type="ChEBI" id="CHEBI:18420"/>
    </cofactor>
</comment>
<comment type="function">
    <text evidence="7">Supplies heptaprenyl diphosphate, the precursor for the side chain of the isoprenoid quinone menaquinone-7 (MQ-7).</text>
</comment>
<dbReference type="Proteomes" id="UP000264541">
    <property type="component" value="Unassembled WGS sequence"/>
</dbReference>
<evidence type="ECO:0000256" key="7">
    <source>
        <dbReference type="ARBA" id="ARBA00055604"/>
    </source>
</evidence>
<dbReference type="AlphaFoldDB" id="A0A372LMG0"/>
<dbReference type="PROSITE" id="PS00444">
    <property type="entry name" value="POLYPRENYL_SYNTHASE_2"/>
    <property type="match status" value="1"/>
</dbReference>
<evidence type="ECO:0000313" key="12">
    <source>
        <dbReference type="EMBL" id="RFU68497.1"/>
    </source>
</evidence>
<dbReference type="GO" id="GO:0000010">
    <property type="term" value="F:heptaprenyl diphosphate synthase activity"/>
    <property type="evidence" value="ECO:0007669"/>
    <property type="project" value="UniProtKB-EC"/>
</dbReference>
<proteinExistence type="inferred from homology"/>
<dbReference type="EC" id="2.5.1.30" evidence="9"/>
<evidence type="ECO:0000256" key="11">
    <source>
        <dbReference type="RuleBase" id="RU004466"/>
    </source>
</evidence>
<dbReference type="GO" id="GO:0046872">
    <property type="term" value="F:metal ion binding"/>
    <property type="evidence" value="ECO:0007669"/>
    <property type="project" value="UniProtKB-KW"/>
</dbReference>
<evidence type="ECO:0000256" key="6">
    <source>
        <dbReference type="ARBA" id="ARBA00050780"/>
    </source>
</evidence>
<dbReference type="Pfam" id="PF00348">
    <property type="entry name" value="polyprenyl_synt"/>
    <property type="match status" value="1"/>
</dbReference>
<dbReference type="InterPro" id="IPR008949">
    <property type="entry name" value="Isoprenoid_synthase_dom_sf"/>
</dbReference>
<keyword evidence="13" id="KW-1185">Reference proteome</keyword>
<sequence length="320" mass="35939">MKLKMMYSFLNTDLQLIEKEMEATLQSDSHVLRQASLHLLQAGGKRIRPVFVLLAAKFGDYDINVVKKVAVALELIHMASLVHDDVIDDSDLRRGAPTVKSKWDNRVAMYTGDYIFARSLEIMTEVKKPLAHKILSQTILEVAVGEIEQINQKYQFDQNIRTYYRRIKRKTAVLIAASCQLGAIAAGVSSDIHIKLYKFGYNVGMAFQITDDILDFTASEKELGKPAGSDLRQGNITLPVLLAMEDPAIKEMVLEIRETMPQEELSKVIEAINGSGAIERASAVSEKYLNKAFAELKGLPVNRANKTLYEIARFIGKRKY</sequence>
<evidence type="ECO:0000256" key="10">
    <source>
        <dbReference type="ARBA" id="ARBA00070472"/>
    </source>
</evidence>
<dbReference type="OrthoDB" id="9805316at2"/>
<evidence type="ECO:0000256" key="9">
    <source>
        <dbReference type="ARBA" id="ARBA00066444"/>
    </source>
</evidence>
<dbReference type="NCBIfam" id="TIGR02748">
    <property type="entry name" value="GerC3_HepT"/>
    <property type="match status" value="1"/>
</dbReference>
<protein>
    <recommendedName>
        <fullName evidence="10">Heptaprenyl diphosphate synthase component 2</fullName>
        <ecNumber evidence="9">2.5.1.30</ecNumber>
    </recommendedName>
</protein>
<keyword evidence="5" id="KW-0460">Magnesium</keyword>
<dbReference type="InterPro" id="IPR014119">
    <property type="entry name" value="GerC3_HepT"/>
</dbReference>
<dbReference type="GO" id="GO:0008299">
    <property type="term" value="P:isoprenoid biosynthetic process"/>
    <property type="evidence" value="ECO:0007669"/>
    <property type="project" value="InterPro"/>
</dbReference>
<evidence type="ECO:0000256" key="5">
    <source>
        <dbReference type="ARBA" id="ARBA00022842"/>
    </source>
</evidence>
<keyword evidence="4" id="KW-0479">Metal-binding</keyword>